<accession>A0A1W6NYM5</accession>
<evidence type="ECO:0000256" key="1">
    <source>
        <dbReference type="ARBA" id="ARBA00004496"/>
    </source>
</evidence>
<keyword evidence="11" id="KW-1185">Reference proteome</keyword>
<dbReference type="NCBIfam" id="NF000582">
    <property type="entry name" value="PRK00006.1"/>
    <property type="match status" value="1"/>
</dbReference>
<evidence type="ECO:0000256" key="8">
    <source>
        <dbReference type="ARBA" id="ARBA00025049"/>
    </source>
</evidence>
<dbReference type="GO" id="GO:0005737">
    <property type="term" value="C:cytoplasm"/>
    <property type="evidence" value="ECO:0007669"/>
    <property type="project" value="UniProtKB-SubCell"/>
</dbReference>
<comment type="catalytic activity">
    <reaction evidence="9">
        <text>a (3R)-hydroxyacyl-[ACP] = a (2E)-enoyl-[ACP] + H2O</text>
        <dbReference type="Rhea" id="RHEA:13097"/>
        <dbReference type="Rhea" id="RHEA-COMP:9925"/>
        <dbReference type="Rhea" id="RHEA-COMP:9945"/>
        <dbReference type="ChEBI" id="CHEBI:15377"/>
        <dbReference type="ChEBI" id="CHEBI:78784"/>
        <dbReference type="ChEBI" id="CHEBI:78827"/>
        <dbReference type="EC" id="4.2.1.59"/>
    </reaction>
</comment>
<evidence type="ECO:0000313" key="10">
    <source>
        <dbReference type="EMBL" id="ARO14348.1"/>
    </source>
</evidence>
<evidence type="ECO:0000256" key="9">
    <source>
        <dbReference type="HAMAP-Rule" id="MF_00406"/>
    </source>
</evidence>
<dbReference type="GO" id="GO:0019171">
    <property type="term" value="F:(3R)-hydroxyacyl-[acyl-carrier-protein] dehydratase activity"/>
    <property type="evidence" value="ECO:0007669"/>
    <property type="project" value="UniProtKB-EC"/>
</dbReference>
<dbReference type="GO" id="GO:0009245">
    <property type="term" value="P:lipid A biosynthetic process"/>
    <property type="evidence" value="ECO:0007669"/>
    <property type="project" value="UniProtKB-UniRule"/>
</dbReference>
<evidence type="ECO:0000256" key="6">
    <source>
        <dbReference type="ARBA" id="ARBA00023098"/>
    </source>
</evidence>
<comment type="function">
    <text evidence="8 9">Involved in unsaturated fatty acids biosynthesis. Catalyzes the dehydration of short chain beta-hydroxyacyl-ACPs and long chain saturated and unsaturated beta-hydroxyacyl-ACPs.</text>
</comment>
<dbReference type="Proteomes" id="UP000242447">
    <property type="component" value="Chromosome"/>
</dbReference>
<dbReference type="OrthoDB" id="9772788at2"/>
<dbReference type="EC" id="4.2.1.59" evidence="9"/>
<proteinExistence type="inferred from homology"/>
<dbReference type="SUPFAM" id="SSF54637">
    <property type="entry name" value="Thioesterase/thiol ester dehydrase-isomerase"/>
    <property type="match status" value="1"/>
</dbReference>
<keyword evidence="3 9" id="KW-0963">Cytoplasm</keyword>
<evidence type="ECO:0000256" key="5">
    <source>
        <dbReference type="ARBA" id="ARBA00022556"/>
    </source>
</evidence>
<protein>
    <recommendedName>
        <fullName evidence="9">3-hydroxyacyl-[acyl-carrier-protein] dehydratase FabZ</fullName>
        <ecNumber evidence="9">4.2.1.59</ecNumber>
    </recommendedName>
    <alternativeName>
        <fullName evidence="9">(3R)-hydroxymyristoyl-[acyl-carrier-protein] dehydratase</fullName>
        <shortName evidence="9">(3R)-hydroxymyristoyl-ACP dehydrase</shortName>
    </alternativeName>
    <alternativeName>
        <fullName evidence="9">Beta-hydroxyacyl-ACP dehydratase</fullName>
    </alternativeName>
</protein>
<keyword evidence="5 9" id="KW-0441">Lipid A biosynthesis</keyword>
<dbReference type="GO" id="GO:0006633">
    <property type="term" value="P:fatty acid biosynthetic process"/>
    <property type="evidence" value="ECO:0007669"/>
    <property type="project" value="UniProtKB-UniRule"/>
</dbReference>
<dbReference type="Pfam" id="PF07977">
    <property type="entry name" value="FabA"/>
    <property type="match status" value="1"/>
</dbReference>
<gene>
    <name evidence="9 10" type="primary">fabZ</name>
    <name evidence="10" type="ORF">BVG79_01002</name>
</gene>
<evidence type="ECO:0000256" key="2">
    <source>
        <dbReference type="ARBA" id="ARBA00009174"/>
    </source>
</evidence>
<comment type="similarity">
    <text evidence="2 9">Belongs to the thioester dehydratase family. FabZ subfamily.</text>
</comment>
<dbReference type="Gene3D" id="3.10.129.10">
    <property type="entry name" value="Hotdog Thioesterase"/>
    <property type="match status" value="1"/>
</dbReference>
<evidence type="ECO:0000256" key="4">
    <source>
        <dbReference type="ARBA" id="ARBA00022516"/>
    </source>
</evidence>
<keyword evidence="4 9" id="KW-0444">Lipid biosynthesis</keyword>
<keyword evidence="7 9" id="KW-0456">Lyase</keyword>
<dbReference type="PANTHER" id="PTHR30272">
    <property type="entry name" value="3-HYDROXYACYL-[ACYL-CARRIER-PROTEIN] DEHYDRATASE"/>
    <property type="match status" value="1"/>
</dbReference>
<dbReference type="KEGG" id="kro:BVG79_01002"/>
<feature type="active site" evidence="9">
    <location>
        <position position="68"/>
    </location>
</feature>
<dbReference type="InterPro" id="IPR010084">
    <property type="entry name" value="FabZ"/>
</dbReference>
<dbReference type="NCBIfam" id="TIGR01750">
    <property type="entry name" value="fabZ"/>
    <property type="match status" value="1"/>
</dbReference>
<dbReference type="CDD" id="cd01288">
    <property type="entry name" value="FabZ"/>
    <property type="match status" value="1"/>
</dbReference>
<keyword evidence="6 9" id="KW-0443">Lipid metabolism</keyword>
<evidence type="ECO:0000256" key="3">
    <source>
        <dbReference type="ARBA" id="ARBA00022490"/>
    </source>
</evidence>
<comment type="subcellular location">
    <subcellularLocation>
        <location evidence="1 9">Cytoplasm</location>
    </subcellularLocation>
</comment>
<dbReference type="FunFam" id="3.10.129.10:FF:000001">
    <property type="entry name" value="3-hydroxyacyl-[acyl-carrier-protein] dehydratase FabZ"/>
    <property type="match status" value="1"/>
</dbReference>
<dbReference type="EMBL" id="CP019937">
    <property type="protein sequence ID" value="ARO14348.1"/>
    <property type="molecule type" value="Genomic_DNA"/>
</dbReference>
<dbReference type="AlphaFoldDB" id="A0A1W6NYM5"/>
<evidence type="ECO:0000313" key="11">
    <source>
        <dbReference type="Proteomes" id="UP000242447"/>
    </source>
</evidence>
<dbReference type="InterPro" id="IPR029069">
    <property type="entry name" value="HotDog_dom_sf"/>
</dbReference>
<sequence length="168" mass="18243">MSDTATLPTPEAGTESQPLLSADIQVIQSILPHRYPFLLVDRVIDIDGTTSAVGIKNVSMNEPHFQGHFPGMPIMPGVTIVEAMAQTATVMVGAALGLTDNSIMVYFMGIDACKFRRKVIPGDQLRMKVTTLRGKPGAKVWRFRGEATVDGELACECEFTAMTEQRTA</sequence>
<dbReference type="HAMAP" id="MF_00406">
    <property type="entry name" value="FabZ"/>
    <property type="match status" value="1"/>
</dbReference>
<evidence type="ECO:0000256" key="7">
    <source>
        <dbReference type="ARBA" id="ARBA00023239"/>
    </source>
</evidence>
<organism evidence="10 11">
    <name type="scientific">Ketogulonicigenium robustum</name>
    <dbReference type="NCBI Taxonomy" id="92947"/>
    <lineage>
        <taxon>Bacteria</taxon>
        <taxon>Pseudomonadati</taxon>
        <taxon>Pseudomonadota</taxon>
        <taxon>Alphaproteobacteria</taxon>
        <taxon>Rhodobacterales</taxon>
        <taxon>Roseobacteraceae</taxon>
        <taxon>Ketogulonicigenium</taxon>
    </lineage>
</organism>
<dbReference type="RefSeq" id="WP_085785916.1">
    <property type="nucleotide sequence ID" value="NZ_CP019937.1"/>
</dbReference>
<reference evidence="10 11" key="1">
    <citation type="submission" date="2017-02" db="EMBL/GenBank/DDBJ databases">
        <title>Ketogulonicigenium robustum SPU B003 Genome sequencing and assembly.</title>
        <authorList>
            <person name="Li Y."/>
            <person name="Liu L."/>
            <person name="Wang C."/>
            <person name="Zhang M."/>
            <person name="Zhang T."/>
            <person name="Zhang Y."/>
        </authorList>
    </citation>
    <scope>NUCLEOTIDE SEQUENCE [LARGE SCALE GENOMIC DNA]</scope>
    <source>
        <strain evidence="10 11">SPU_B003</strain>
    </source>
</reference>
<dbReference type="STRING" id="92947.BVG79_01002"/>
<dbReference type="InterPro" id="IPR013114">
    <property type="entry name" value="FabA_FabZ"/>
</dbReference>
<name>A0A1W6NYM5_9RHOB</name>
<dbReference type="PANTHER" id="PTHR30272:SF1">
    <property type="entry name" value="3-HYDROXYACYL-[ACYL-CARRIER-PROTEIN] DEHYDRATASE"/>
    <property type="match status" value="1"/>
</dbReference>
<dbReference type="GO" id="GO:0016020">
    <property type="term" value="C:membrane"/>
    <property type="evidence" value="ECO:0007669"/>
    <property type="project" value="GOC"/>
</dbReference>